<dbReference type="InterPro" id="IPR007863">
    <property type="entry name" value="Peptidase_M16_C"/>
</dbReference>
<feature type="signal peptide" evidence="6">
    <location>
        <begin position="1"/>
        <end position="22"/>
    </location>
</feature>
<feature type="domain" description="Peptidase M16 C-terminal" evidence="8">
    <location>
        <begin position="712"/>
        <end position="887"/>
    </location>
</feature>
<feature type="domain" description="Peptidase M16 C-terminal" evidence="8">
    <location>
        <begin position="214"/>
        <end position="402"/>
    </location>
</feature>
<dbReference type="SUPFAM" id="SSF63411">
    <property type="entry name" value="LuxS/MPP-like metallohydrolase"/>
    <property type="match status" value="3"/>
</dbReference>
<dbReference type="InterPro" id="IPR011765">
    <property type="entry name" value="Pept_M16_N"/>
</dbReference>
<evidence type="ECO:0000259" key="7">
    <source>
        <dbReference type="Pfam" id="PF00675"/>
    </source>
</evidence>
<dbReference type="Proteomes" id="UP001230915">
    <property type="component" value="Unassembled WGS sequence"/>
</dbReference>
<dbReference type="InterPro" id="IPR011249">
    <property type="entry name" value="Metalloenz_LuxS/M16"/>
</dbReference>
<organism evidence="9 10">
    <name type="scientific">Mesonia profundi</name>
    <dbReference type="NCBI Taxonomy" id="3070998"/>
    <lineage>
        <taxon>Bacteria</taxon>
        <taxon>Pseudomonadati</taxon>
        <taxon>Bacteroidota</taxon>
        <taxon>Flavobacteriia</taxon>
        <taxon>Flavobacteriales</taxon>
        <taxon>Flavobacteriaceae</taxon>
        <taxon>Mesonia</taxon>
    </lineage>
</organism>
<dbReference type="Gene3D" id="3.30.830.10">
    <property type="entry name" value="Metalloenzyme, LuxS/M16 peptidase-like"/>
    <property type="match status" value="4"/>
</dbReference>
<keyword evidence="4" id="KW-0862">Zinc</keyword>
<name>A0ABU1A3G2_9FLAO</name>
<feature type="domain" description="Peptidase M16 N-terminal" evidence="7">
    <location>
        <begin position="64"/>
        <end position="184"/>
    </location>
</feature>
<dbReference type="Pfam" id="PF05193">
    <property type="entry name" value="Peptidase_M16_C"/>
    <property type="match status" value="2"/>
</dbReference>
<evidence type="ECO:0000259" key="8">
    <source>
        <dbReference type="Pfam" id="PF05193"/>
    </source>
</evidence>
<dbReference type="PANTHER" id="PTHR43690:SF17">
    <property type="entry name" value="PROTEIN YHJJ"/>
    <property type="match status" value="1"/>
</dbReference>
<keyword evidence="3" id="KW-0378">Hydrolase</keyword>
<evidence type="ECO:0000256" key="2">
    <source>
        <dbReference type="ARBA" id="ARBA00022670"/>
    </source>
</evidence>
<dbReference type="Pfam" id="PF00675">
    <property type="entry name" value="Peptidase_M16"/>
    <property type="match status" value="1"/>
</dbReference>
<keyword evidence="6" id="KW-0732">Signal</keyword>
<gene>
    <name evidence="9" type="ORF">RBU60_11785</name>
</gene>
<evidence type="ECO:0000256" key="5">
    <source>
        <dbReference type="ARBA" id="ARBA00023049"/>
    </source>
</evidence>
<dbReference type="RefSeq" id="WP_308865252.1">
    <property type="nucleotide sequence ID" value="NZ_JAVHUL010000036.1"/>
</dbReference>
<evidence type="ECO:0000256" key="3">
    <source>
        <dbReference type="ARBA" id="ARBA00022801"/>
    </source>
</evidence>
<dbReference type="PANTHER" id="PTHR43690">
    <property type="entry name" value="NARDILYSIN"/>
    <property type="match status" value="1"/>
</dbReference>
<keyword evidence="2" id="KW-0645">Protease</keyword>
<evidence type="ECO:0000256" key="6">
    <source>
        <dbReference type="SAM" id="SignalP"/>
    </source>
</evidence>
<protein>
    <submittedName>
        <fullName evidence="9">Insulinase family protein</fullName>
    </submittedName>
</protein>
<evidence type="ECO:0000256" key="4">
    <source>
        <dbReference type="ARBA" id="ARBA00022833"/>
    </source>
</evidence>
<dbReference type="EMBL" id="JAVHUL010000036">
    <property type="protein sequence ID" value="MDQ7918258.1"/>
    <property type="molecule type" value="Genomic_DNA"/>
</dbReference>
<evidence type="ECO:0000313" key="10">
    <source>
        <dbReference type="Proteomes" id="UP001230915"/>
    </source>
</evidence>
<keyword evidence="5" id="KW-0482">Metalloprotease</keyword>
<comment type="caution">
    <text evidence="9">The sequence shown here is derived from an EMBL/GenBank/DDBJ whole genome shotgun (WGS) entry which is preliminary data.</text>
</comment>
<dbReference type="InterPro" id="IPR050626">
    <property type="entry name" value="Peptidase_M16"/>
</dbReference>
<sequence length="951" mass="109953">MKIYNNYLKSLCFVLLVSLQLACYGQEQTPERALPVDPSILYGQLPNGLTYYIKPLKEQSSDLKMSFWVKAGAVQEGKQQPNLAHFLEHMAFKSTTHFPEGLKVDSLRLAKAGVANLRDINAASGYYTTNYQFPASAVNPEAIHTGLLWFKDIAHALNLTDEDIDNERGVLLQEFNSRVQNLTEHRAKSKMLQHINPCFPSWDNFLDYNAHFPAAELREFYTTWYRPDLMAIAVAGNIEHPEQLKAKIEHMFGSIPIPKNPKPLPNCDLKTQPPGWINITQEEKEFTQVKNNRNRFYLGFRDPSTQEKIYDIEGIKQLFLWRTMAQVLQSRFRELQKSYDTKFELLNKHTYGSAPYISYNAYNALLDFESGQGEKALVTFINHLQQLKTHGVHPEEWKEILKNQQLIFEHQNTKSTNYWSQEIYRHFVAGEALPAQKKTLLKQWWDEVSLPQYNEELKKLIKLVPEDIAVISAKGNAAGGYTEEQVRSLIEKTLQQPVKPYLPKIWDQPLMSKETMASLPPQKIKTKGRSKSDGKRFVFDNGAQLIFHKDTTSGFKEGKVEITGFSPMGSHCFPEFSTYAARNAANIVLQSGMGPWNKFDLEQFIAQQPLPFAITPYIEANESGIQGKATAESLEEWFQMMYLYMTQPRYDAKAFDYWKRKKKLEYFQVPYDVSFFNFKNRVNQRMGRTTYANVGEQLWTGVKQTDLDTAYQSYQQLFGQTHRFIFVVRGNLEEPALLSLAQKYLGNLPQSTAAFICKPLLKRKNKAQKYPVLNNIGDTMESSEKTQYLMRYVLPNIQPNSQKYLGLQMLSRMLGERLMDLRYEKNFSIYGLNPTLNAQPQSQSYDFSFKISCTQKELPLIRQEAKKIIEAIKLGKMNKEEFKAAQSYVINMASRSTAYQDRLQTYYKGKSPWVSFEKIETTVNTLTPKLLTKLAKRYVTEEHLYEFATYE</sequence>
<evidence type="ECO:0000313" key="9">
    <source>
        <dbReference type="EMBL" id="MDQ7918258.1"/>
    </source>
</evidence>
<accession>A0ABU1A3G2</accession>
<proteinExistence type="inferred from homology"/>
<comment type="similarity">
    <text evidence="1">Belongs to the peptidase M16 family.</text>
</comment>
<evidence type="ECO:0000256" key="1">
    <source>
        <dbReference type="ARBA" id="ARBA00007261"/>
    </source>
</evidence>
<reference evidence="9 10" key="1">
    <citation type="submission" date="2023-08" db="EMBL/GenBank/DDBJ databases">
        <title>Mesonia sp. MT50, isolated from deep-sea sediment of the Mariana Trench.</title>
        <authorList>
            <person name="Fu H."/>
        </authorList>
    </citation>
    <scope>NUCLEOTIDE SEQUENCE [LARGE SCALE GENOMIC DNA]</scope>
    <source>
        <strain evidence="9 10">MT50</strain>
    </source>
</reference>
<keyword evidence="10" id="KW-1185">Reference proteome</keyword>
<feature type="chain" id="PRO_5045252428" evidence="6">
    <location>
        <begin position="23"/>
        <end position="951"/>
    </location>
</feature>